<protein>
    <recommendedName>
        <fullName evidence="4">DUF1467 domain-containing protein</fullName>
    </recommendedName>
</protein>
<keyword evidence="1" id="KW-1133">Transmembrane helix</keyword>
<accession>A0A2P2EBI0</accession>
<name>A0A2P2EBI0_9PROT</name>
<comment type="caution">
    <text evidence="2">The sequence shown here is derived from an EMBL/GenBank/DDBJ whole genome shotgun (WGS) entry which is preliminary data.</text>
</comment>
<dbReference type="EMBL" id="BFBR01000006">
    <property type="protein sequence ID" value="GBF58427.1"/>
    <property type="molecule type" value="Genomic_DNA"/>
</dbReference>
<dbReference type="RefSeq" id="WP_108985288.1">
    <property type="nucleotide sequence ID" value="NZ_BFBR01000006.1"/>
</dbReference>
<dbReference type="Proteomes" id="UP000245086">
    <property type="component" value="Unassembled WGS sequence"/>
</dbReference>
<feature type="transmembrane region" description="Helical" evidence="1">
    <location>
        <begin position="54"/>
        <end position="78"/>
    </location>
</feature>
<proteinExistence type="predicted"/>
<sequence>MDWFTGTAIFLTMWWVVLFCVLPIGVRSQEETGQIVAGTEPGAPVIANIKQKMLVTTGITVVIWCVFALIVTSGWVSLEHPFGRLTR</sequence>
<keyword evidence="1" id="KW-0472">Membrane</keyword>
<dbReference type="OrthoDB" id="9804637at2"/>
<evidence type="ECO:0000313" key="2">
    <source>
        <dbReference type="EMBL" id="GBF58427.1"/>
    </source>
</evidence>
<reference evidence="2 3" key="1">
    <citation type="journal article" date="2018" name="Genome Announc.">
        <title>Draft Genome Sequence of "Candidatus Phycosocius bacilliformis," an Alphaproteobacterial Ectosymbiont of the Hydrocarbon-Producing Green Alga Botryococcus braunii.</title>
        <authorList>
            <person name="Tanabe Y."/>
            <person name="Yamaguchi H."/>
            <person name="Watanabe M.M."/>
        </authorList>
    </citation>
    <scope>NUCLEOTIDE SEQUENCE [LARGE SCALE GENOMIC DNA]</scope>
    <source>
        <strain evidence="2 3">BOTRYCO-2</strain>
    </source>
</reference>
<dbReference type="InterPro" id="IPR009935">
    <property type="entry name" value="DUF1467"/>
</dbReference>
<gene>
    <name evidence="2" type="ORF">PbB2_02111</name>
</gene>
<keyword evidence="3" id="KW-1185">Reference proteome</keyword>
<keyword evidence="1" id="KW-0812">Transmembrane</keyword>
<organism evidence="2 3">
    <name type="scientific">Candidatus Phycosocius bacilliformis</name>
    <dbReference type="NCBI Taxonomy" id="1445552"/>
    <lineage>
        <taxon>Bacteria</taxon>
        <taxon>Pseudomonadati</taxon>
        <taxon>Pseudomonadota</taxon>
        <taxon>Alphaproteobacteria</taxon>
        <taxon>Caulobacterales</taxon>
        <taxon>Caulobacterales incertae sedis</taxon>
        <taxon>Candidatus Phycosocius</taxon>
    </lineage>
</organism>
<feature type="transmembrane region" description="Helical" evidence="1">
    <location>
        <begin position="6"/>
        <end position="26"/>
    </location>
</feature>
<evidence type="ECO:0000313" key="3">
    <source>
        <dbReference type="Proteomes" id="UP000245086"/>
    </source>
</evidence>
<evidence type="ECO:0000256" key="1">
    <source>
        <dbReference type="SAM" id="Phobius"/>
    </source>
</evidence>
<dbReference type="Pfam" id="PF07330">
    <property type="entry name" value="DUF1467"/>
    <property type="match status" value="1"/>
</dbReference>
<evidence type="ECO:0008006" key="4">
    <source>
        <dbReference type="Google" id="ProtNLM"/>
    </source>
</evidence>
<dbReference type="AlphaFoldDB" id="A0A2P2EBI0"/>